<accession>E9CQB2</accession>
<dbReference type="AlphaFoldDB" id="E9CQB2"/>
<feature type="compositionally biased region" description="Basic residues" evidence="1">
    <location>
        <begin position="1"/>
        <end position="15"/>
    </location>
</feature>
<protein>
    <submittedName>
        <fullName evidence="2">Putative mechanosensitive channel</fullName>
    </submittedName>
</protein>
<organism evidence="2 3">
    <name type="scientific">Serratia symbiotica str. Tucson</name>
    <dbReference type="NCBI Taxonomy" id="914128"/>
    <lineage>
        <taxon>Bacteria</taxon>
        <taxon>Pseudomonadati</taxon>
        <taxon>Pseudomonadota</taxon>
        <taxon>Gammaproteobacteria</taxon>
        <taxon>Enterobacterales</taxon>
        <taxon>Yersiniaceae</taxon>
        <taxon>Serratia</taxon>
        <taxon>Serratia symbiotica</taxon>
    </lineage>
</organism>
<evidence type="ECO:0000313" key="2">
    <source>
        <dbReference type="EMBL" id="EFW11257.1"/>
    </source>
</evidence>
<proteinExistence type="predicted"/>
<feature type="region of interest" description="Disordered" evidence="1">
    <location>
        <begin position="1"/>
        <end position="31"/>
    </location>
</feature>
<name>E9CQB2_9GAMM</name>
<keyword evidence="3" id="KW-1185">Reference proteome</keyword>
<sequence length="48" mass="5488">GNKHLAIKLMNKARRKQEEKPVTPPAPTAEEKLLTEIRDLLSQQQPKL</sequence>
<dbReference type="HOGENOM" id="CLU_3146630_0_0_6"/>
<reference evidence="3" key="1">
    <citation type="journal article" date="2011" name="Genome Biol. Evol.">
        <title>Massive genomic decay in Serratia symbiotica, a recently evolved symbiont of aphids.</title>
        <authorList>
            <person name="Burke G.R."/>
            <person name="Moran N.A."/>
        </authorList>
    </citation>
    <scope>NUCLEOTIDE SEQUENCE [LARGE SCALE GENOMIC DNA]</scope>
    <source>
        <strain evidence="3">Tucson</strain>
    </source>
</reference>
<feature type="non-terminal residue" evidence="2">
    <location>
        <position position="1"/>
    </location>
</feature>
<gene>
    <name evidence="2" type="primary">mscL</name>
    <name evidence="2" type="ORF">SSYM_0070</name>
</gene>
<dbReference type="Proteomes" id="UP000013568">
    <property type="component" value="Unassembled WGS sequence"/>
</dbReference>
<evidence type="ECO:0000313" key="3">
    <source>
        <dbReference type="Proteomes" id="UP000013568"/>
    </source>
</evidence>
<dbReference type="EMBL" id="GL636198">
    <property type="protein sequence ID" value="EFW11257.1"/>
    <property type="molecule type" value="Genomic_DNA"/>
</dbReference>
<evidence type="ECO:0000256" key="1">
    <source>
        <dbReference type="SAM" id="MobiDB-lite"/>
    </source>
</evidence>